<dbReference type="Proteomes" id="UP001164743">
    <property type="component" value="Chromosome 1A"/>
</dbReference>
<feature type="domain" description="DUF7918" evidence="2">
    <location>
        <begin position="87"/>
        <end position="270"/>
    </location>
</feature>
<keyword evidence="4" id="KW-1185">Reference proteome</keyword>
<dbReference type="PANTHER" id="PTHR36223">
    <property type="entry name" value="BETA-LACTAMASE-TYPE TRANSPEPTIDASE FOLD DOMAIN CONTAINING PROTEIN"/>
    <property type="match status" value="1"/>
</dbReference>
<accession>A0ABY7C6M0</accession>
<evidence type="ECO:0000313" key="3">
    <source>
        <dbReference type="EMBL" id="WAQ80785.1"/>
    </source>
</evidence>
<dbReference type="Pfam" id="PF25534">
    <property type="entry name" value="DUF7918"/>
    <property type="match status" value="1"/>
</dbReference>
<evidence type="ECO:0000313" key="4">
    <source>
        <dbReference type="Proteomes" id="UP001164743"/>
    </source>
</evidence>
<organism evidence="3 4">
    <name type="scientific">Puccinia triticina</name>
    <dbReference type="NCBI Taxonomy" id="208348"/>
    <lineage>
        <taxon>Eukaryota</taxon>
        <taxon>Fungi</taxon>
        <taxon>Dikarya</taxon>
        <taxon>Basidiomycota</taxon>
        <taxon>Pucciniomycotina</taxon>
        <taxon>Pucciniomycetes</taxon>
        <taxon>Pucciniales</taxon>
        <taxon>Pucciniaceae</taxon>
        <taxon>Puccinia</taxon>
    </lineage>
</organism>
<feature type="region of interest" description="Disordered" evidence="1">
    <location>
        <begin position="273"/>
        <end position="299"/>
    </location>
</feature>
<reference evidence="3" key="1">
    <citation type="submission" date="2022-10" db="EMBL/GenBank/DDBJ databases">
        <title>Puccinia triticina Genome sequencing and assembly.</title>
        <authorList>
            <person name="Li C."/>
        </authorList>
    </citation>
    <scope>NUCLEOTIDE SEQUENCE</scope>
    <source>
        <strain evidence="3">Pt15</strain>
    </source>
</reference>
<proteinExistence type="predicted"/>
<name>A0ABY7C6M0_9BASI</name>
<gene>
    <name evidence="3" type="ORF">PtA15_1A123</name>
</gene>
<dbReference type="InterPro" id="IPR057678">
    <property type="entry name" value="DUF7918"/>
</dbReference>
<dbReference type="PANTHER" id="PTHR36223:SF5">
    <property type="entry name" value="BETA-LACTAMASE-TYPE TRANSPEPTIDASE FOLD DOMAIN CONTAINING PROTEIN"/>
    <property type="match status" value="1"/>
</dbReference>
<dbReference type="GeneID" id="77806012"/>
<evidence type="ECO:0000259" key="2">
    <source>
        <dbReference type="Pfam" id="PF25534"/>
    </source>
</evidence>
<protein>
    <recommendedName>
        <fullName evidence="2">DUF7918 domain-containing protein</fullName>
    </recommendedName>
</protein>
<sequence length="413" mass="46840">MPVNAASGASCTINLRQRASAKPRRYISVPWQEYNHETTVDPMTGAIQEIVTIESPPASRFEIVFDIKPSAYSLICRPDSTATTGSQSPFPEEEEEDHVCNIYLDGIAVGTHHRHKLSSDVPKRRDKIFSDETTRYRWLEFANVKLVDLNDCSLKVVDPADKICEDEDVIKSLGTIRIDIFRSTLVYARRPRPPKYPGPPLVTTNQMKFSERSIKNCLSTTAGLSQQSIINHTPSDLTIVIKEIEPNPFLQFIFKYKPRSVLEAEGTIERPTIEVEVDRKHEEKSNEQTENENKPDQVEDDQFVREMLELSIYKTDLIASITDLALQTLIYIISLLTNLHTYPKYSPAPSLLWRIISFQVVLLHVQACFTASSASSVYISPSILSHVSLFLLQADLSITTGSRLISWERHDKF</sequence>
<dbReference type="EMBL" id="CP110421">
    <property type="protein sequence ID" value="WAQ80785.1"/>
    <property type="molecule type" value="Genomic_DNA"/>
</dbReference>
<evidence type="ECO:0000256" key="1">
    <source>
        <dbReference type="SAM" id="MobiDB-lite"/>
    </source>
</evidence>
<dbReference type="RefSeq" id="XP_053016340.1">
    <property type="nucleotide sequence ID" value="XM_053165117.1"/>
</dbReference>